<feature type="compositionally biased region" description="Basic and acidic residues" evidence="1">
    <location>
        <begin position="158"/>
        <end position="168"/>
    </location>
</feature>
<feature type="compositionally biased region" description="Basic and acidic residues" evidence="1">
    <location>
        <begin position="98"/>
        <end position="107"/>
    </location>
</feature>
<dbReference type="OrthoDB" id="2682674at2759"/>
<dbReference type="RefSeq" id="XP_041194608.1">
    <property type="nucleotide sequence ID" value="XM_041328996.1"/>
</dbReference>
<feature type="region of interest" description="Disordered" evidence="1">
    <location>
        <begin position="132"/>
        <end position="168"/>
    </location>
</feature>
<feature type="region of interest" description="Disordered" evidence="1">
    <location>
        <begin position="47"/>
        <end position="116"/>
    </location>
</feature>
<feature type="region of interest" description="Disordered" evidence="1">
    <location>
        <begin position="1"/>
        <end position="26"/>
    </location>
</feature>
<dbReference type="GeneID" id="64623013"/>
<protein>
    <submittedName>
        <fullName evidence="2">Uncharacterized protein</fullName>
    </submittedName>
</protein>
<organism evidence="2 3">
    <name type="scientific">Suillus subaureus</name>
    <dbReference type="NCBI Taxonomy" id="48587"/>
    <lineage>
        <taxon>Eukaryota</taxon>
        <taxon>Fungi</taxon>
        <taxon>Dikarya</taxon>
        <taxon>Basidiomycota</taxon>
        <taxon>Agaricomycotina</taxon>
        <taxon>Agaricomycetes</taxon>
        <taxon>Agaricomycetidae</taxon>
        <taxon>Boletales</taxon>
        <taxon>Suillineae</taxon>
        <taxon>Suillaceae</taxon>
        <taxon>Suillus</taxon>
    </lineage>
</organism>
<reference evidence="2" key="1">
    <citation type="journal article" date="2020" name="New Phytol.">
        <title>Comparative genomics reveals dynamic genome evolution in host specialist ectomycorrhizal fungi.</title>
        <authorList>
            <person name="Lofgren L.A."/>
            <person name="Nguyen N.H."/>
            <person name="Vilgalys R."/>
            <person name="Ruytinx J."/>
            <person name="Liao H.L."/>
            <person name="Branco S."/>
            <person name="Kuo A."/>
            <person name="LaButti K."/>
            <person name="Lipzen A."/>
            <person name="Andreopoulos W."/>
            <person name="Pangilinan J."/>
            <person name="Riley R."/>
            <person name="Hundley H."/>
            <person name="Na H."/>
            <person name="Barry K."/>
            <person name="Grigoriev I.V."/>
            <person name="Stajich J.E."/>
            <person name="Kennedy P.G."/>
        </authorList>
    </citation>
    <scope>NUCLEOTIDE SEQUENCE</scope>
    <source>
        <strain evidence="2">MN1</strain>
    </source>
</reference>
<proteinExistence type="predicted"/>
<keyword evidence="3" id="KW-1185">Reference proteome</keyword>
<evidence type="ECO:0000256" key="1">
    <source>
        <dbReference type="SAM" id="MobiDB-lite"/>
    </source>
</evidence>
<dbReference type="AlphaFoldDB" id="A0A9P7EEA7"/>
<comment type="caution">
    <text evidence="2">The sequence shown here is derived from an EMBL/GenBank/DDBJ whole genome shotgun (WGS) entry which is preliminary data.</text>
</comment>
<dbReference type="Proteomes" id="UP000807769">
    <property type="component" value="Unassembled WGS sequence"/>
</dbReference>
<evidence type="ECO:0000313" key="2">
    <source>
        <dbReference type="EMBL" id="KAG1818736.1"/>
    </source>
</evidence>
<evidence type="ECO:0000313" key="3">
    <source>
        <dbReference type="Proteomes" id="UP000807769"/>
    </source>
</evidence>
<sequence>MPCQSEFMAPTTRVSNRDKHPGYILRPGAYSAKKTTAKMAAIDKVVQVKQEMDEGDTWEGEGEPRPPAPSNAKAAHPSGTHARNELVNSEQGQKAAAKNREPHEYKHMLKKQPTLQELVADTKRQYRFDIEEDGNEEEPELAQHGKRKQRVVYSASTDDERSTSKKFKRDECISQPVGRVEVLLPKWHTIIARDVAKLHLKQTFESHETRPKETKGELLFILLTKLCYIKQASSQRKQTMLITGIMMTKTRLLRRTRMRNQTSSTGTAPTGIRHPKFPSVCTQMTYGTRP</sequence>
<accession>A0A9P7EEA7</accession>
<dbReference type="EMBL" id="JABBWG010000011">
    <property type="protein sequence ID" value="KAG1818736.1"/>
    <property type="molecule type" value="Genomic_DNA"/>
</dbReference>
<gene>
    <name evidence="2" type="ORF">BJ212DRAFT_107105</name>
</gene>
<name>A0A9P7EEA7_9AGAM</name>